<feature type="compositionally biased region" description="Basic and acidic residues" evidence="6">
    <location>
        <begin position="685"/>
        <end position="697"/>
    </location>
</feature>
<evidence type="ECO:0000313" key="9">
    <source>
        <dbReference type="EMBL" id="CEL91619.1"/>
    </source>
</evidence>
<dbReference type="PANTHER" id="PTHR19277:SF125">
    <property type="entry name" value="B6"/>
    <property type="match status" value="1"/>
</dbReference>
<dbReference type="PANTHER" id="PTHR19277">
    <property type="entry name" value="PENTRAXIN"/>
    <property type="match status" value="1"/>
</dbReference>
<feature type="chain" id="PRO_5005187369" description="GH16 domain-containing protein" evidence="7">
    <location>
        <begin position="20"/>
        <end position="697"/>
    </location>
</feature>
<keyword evidence="2" id="KW-0479">Metal-binding</keyword>
<dbReference type="GO" id="GO:0004553">
    <property type="term" value="F:hydrolase activity, hydrolyzing O-glycosyl compounds"/>
    <property type="evidence" value="ECO:0007669"/>
    <property type="project" value="InterPro"/>
</dbReference>
<dbReference type="SUPFAM" id="SSF49899">
    <property type="entry name" value="Concanavalin A-like lectins/glucanases"/>
    <property type="match status" value="2"/>
</dbReference>
<dbReference type="InterPro" id="IPR001759">
    <property type="entry name" value="PTX_dom"/>
</dbReference>
<dbReference type="Gene3D" id="2.60.120.200">
    <property type="match status" value="2"/>
</dbReference>
<reference evidence="9 10" key="1">
    <citation type="submission" date="2014-11" db="EMBL/GenBank/DDBJ databases">
        <authorList>
            <person name="Zhu J."/>
            <person name="Qi W."/>
            <person name="Song R."/>
        </authorList>
    </citation>
    <scope>NUCLEOTIDE SEQUENCE [LARGE SCALE GENOMIC DNA]</scope>
</reference>
<evidence type="ECO:0000259" key="8">
    <source>
        <dbReference type="PROSITE" id="PS51762"/>
    </source>
</evidence>
<evidence type="ECO:0000313" key="10">
    <source>
        <dbReference type="Proteomes" id="UP000041254"/>
    </source>
</evidence>
<name>A0A0G4E850_VITBC</name>
<evidence type="ECO:0000256" key="3">
    <source>
        <dbReference type="ARBA" id="ARBA00022837"/>
    </source>
</evidence>
<feature type="compositionally biased region" description="Polar residues" evidence="6">
    <location>
        <begin position="607"/>
        <end position="621"/>
    </location>
</feature>
<evidence type="ECO:0000256" key="2">
    <source>
        <dbReference type="ARBA" id="ARBA00022723"/>
    </source>
</evidence>
<proteinExistence type="predicted"/>
<evidence type="ECO:0000256" key="4">
    <source>
        <dbReference type="ARBA" id="ARBA00023157"/>
    </source>
</evidence>
<feature type="region of interest" description="Disordered" evidence="6">
    <location>
        <begin position="606"/>
        <end position="625"/>
    </location>
</feature>
<evidence type="ECO:0000256" key="5">
    <source>
        <dbReference type="ARBA" id="ARBA00023180"/>
    </source>
</evidence>
<feature type="signal peptide" evidence="7">
    <location>
        <begin position="1"/>
        <end position="19"/>
    </location>
</feature>
<feature type="region of interest" description="Disordered" evidence="6">
    <location>
        <begin position="426"/>
        <end position="456"/>
    </location>
</feature>
<keyword evidence="3" id="KW-0106">Calcium</keyword>
<dbReference type="EMBL" id="CDMY01000007">
    <property type="protein sequence ID" value="CEL91619.1"/>
    <property type="molecule type" value="Genomic_DNA"/>
</dbReference>
<dbReference type="AlphaFoldDB" id="A0A0G4E850"/>
<dbReference type="Pfam" id="PF00354">
    <property type="entry name" value="Pentaxin"/>
    <property type="match status" value="1"/>
</dbReference>
<evidence type="ECO:0000256" key="7">
    <source>
        <dbReference type="SAM" id="SignalP"/>
    </source>
</evidence>
<dbReference type="PROSITE" id="PS51762">
    <property type="entry name" value="GH16_2"/>
    <property type="match status" value="1"/>
</dbReference>
<dbReference type="VEuPathDB" id="CryptoDB:Vbra_10779"/>
<dbReference type="GO" id="GO:0005975">
    <property type="term" value="P:carbohydrate metabolic process"/>
    <property type="evidence" value="ECO:0007669"/>
    <property type="project" value="InterPro"/>
</dbReference>
<organism evidence="9 10">
    <name type="scientific">Vitrella brassicaformis (strain CCMP3155)</name>
    <dbReference type="NCBI Taxonomy" id="1169540"/>
    <lineage>
        <taxon>Eukaryota</taxon>
        <taxon>Sar</taxon>
        <taxon>Alveolata</taxon>
        <taxon>Colpodellida</taxon>
        <taxon>Vitrellaceae</taxon>
        <taxon>Vitrella</taxon>
    </lineage>
</organism>
<dbReference type="GO" id="GO:0046872">
    <property type="term" value="F:metal ion binding"/>
    <property type="evidence" value="ECO:0007669"/>
    <property type="project" value="UniProtKB-KW"/>
</dbReference>
<evidence type="ECO:0000256" key="6">
    <source>
        <dbReference type="SAM" id="MobiDB-lite"/>
    </source>
</evidence>
<dbReference type="InterPro" id="IPR051360">
    <property type="entry name" value="Neuronal_Pentraxin_Related"/>
</dbReference>
<dbReference type="OrthoDB" id="547680at2759"/>
<gene>
    <name evidence="9" type="ORF">Vbra_10779</name>
</gene>
<sequence>MGFLAFLAAVAITLTCVFCQPKQEEPPDGKELRSPWVPEGYERDWEHSDEFDGDKLDMNKWLYREECGPESCQLPEMVSLVEGNLRVQMSRLEKPVPVPSGNYSLNYAGGGVITKDALPYGYFEARIKFWEHPGFWMSFWAATAESIDKEACQSCKNVSQPRQEIDLFEHNGGVNAYQYNFIKWHPVPRIYVAGRRIYPDTEINKEFHVWGMEHTPIETRLYLDGVLFGSADWNTMYVREMSDFHYWLSAIITIHITHCITDESKLPGEMLVDYFRYYRPKTGPKFVFSEPDGEAAKGKAKKAKGAPEKRVRVGGTDCRGGGPLLAQTPASLTRLHEFTLSFWVKHGKQDATYVPYVGFSRSDSSNEDILAVELDKTTLVVTIAGSVGTAKLQVEDFWNRTGEAVPAAPELPKPTRRRRALRQAQVATMTAPPPADDEGKEGEGKEAKGGSAGGSVPLEWEHVGVTWSSQTGQVIVYRNARVVTRSSAMKGKVLPRDGQVTLGRVLATPKSAPSLVGELSNVKLFSRQLTHRDLSTVYFCLNVFGDLADTQWSTASIQAEGGVEVSESNDARCPSPWEGPAVAPDVVIPIEMGSLFRPDLVSGLPSLHTQSSLTTPTTADTSSDRRQLQQVFHGDVTPEIVNCVGEEPAQYFFPKIRHYDINTLQQWESPLGVDEEMSAPAVRPPPHEKEDADSTGS</sequence>
<feature type="domain" description="GH16" evidence="8">
    <location>
        <begin position="27"/>
        <end position="283"/>
    </location>
</feature>
<keyword evidence="7" id="KW-0732">Signal</keyword>
<dbReference type="Proteomes" id="UP000041254">
    <property type="component" value="Unassembled WGS sequence"/>
</dbReference>
<accession>A0A0G4E850</accession>
<dbReference type="InterPro" id="IPR000757">
    <property type="entry name" value="Beta-glucanase-like"/>
</dbReference>
<dbReference type="InterPro" id="IPR013320">
    <property type="entry name" value="ConA-like_dom_sf"/>
</dbReference>
<keyword evidence="4" id="KW-1015">Disulfide bond</keyword>
<evidence type="ECO:0000256" key="1">
    <source>
        <dbReference type="ARBA" id="ARBA00001913"/>
    </source>
</evidence>
<keyword evidence="10" id="KW-1185">Reference proteome</keyword>
<protein>
    <recommendedName>
        <fullName evidence="8">GH16 domain-containing protein</fullName>
    </recommendedName>
</protein>
<dbReference type="Pfam" id="PF00722">
    <property type="entry name" value="Glyco_hydro_16"/>
    <property type="match status" value="1"/>
</dbReference>
<dbReference type="InParanoid" id="A0A0G4E850"/>
<comment type="cofactor">
    <cofactor evidence="1">
        <name>Ca(2+)</name>
        <dbReference type="ChEBI" id="CHEBI:29108"/>
    </cofactor>
</comment>
<feature type="region of interest" description="Disordered" evidence="6">
    <location>
        <begin position="671"/>
        <end position="697"/>
    </location>
</feature>
<keyword evidence="5" id="KW-0325">Glycoprotein</keyword>